<dbReference type="GO" id="GO:0005737">
    <property type="term" value="C:cytoplasm"/>
    <property type="evidence" value="ECO:0007669"/>
    <property type="project" value="TreeGrafter"/>
</dbReference>
<dbReference type="PANTHER" id="PTHR24348">
    <property type="entry name" value="SERINE/THREONINE-PROTEIN KINASE UNC-51-RELATED"/>
    <property type="match status" value="1"/>
</dbReference>
<dbReference type="EMBL" id="DSPX01000216">
    <property type="protein sequence ID" value="HGG03121.1"/>
    <property type="molecule type" value="Genomic_DNA"/>
</dbReference>
<protein>
    <submittedName>
        <fullName evidence="5">Serine/threonine protein kinase</fullName>
    </submittedName>
</protein>
<gene>
    <name evidence="5" type="ORF">ENR15_21390</name>
</gene>
<dbReference type="AlphaFoldDB" id="A0A7C3ZPU8"/>
<dbReference type="PROSITE" id="PS00107">
    <property type="entry name" value="PROTEIN_KINASE_ATP"/>
    <property type="match status" value="1"/>
</dbReference>
<keyword evidence="5" id="KW-0418">Kinase</keyword>
<dbReference type="GO" id="GO:0004674">
    <property type="term" value="F:protein serine/threonine kinase activity"/>
    <property type="evidence" value="ECO:0007669"/>
    <property type="project" value="UniProtKB-KW"/>
</dbReference>
<dbReference type="Gene3D" id="1.10.510.10">
    <property type="entry name" value="Transferase(Phosphotransferase) domain 1"/>
    <property type="match status" value="1"/>
</dbReference>
<name>A0A7C3ZPU8_9CYAN</name>
<evidence type="ECO:0000256" key="1">
    <source>
        <dbReference type="ARBA" id="ARBA00022741"/>
    </source>
</evidence>
<comment type="caution">
    <text evidence="5">The sequence shown here is derived from an EMBL/GenBank/DDBJ whole genome shotgun (WGS) entry which is preliminary data.</text>
</comment>
<dbReference type="CDD" id="cd14014">
    <property type="entry name" value="STKc_PknB_like"/>
    <property type="match status" value="1"/>
</dbReference>
<dbReference type="SUPFAM" id="SSF56112">
    <property type="entry name" value="Protein kinase-like (PK-like)"/>
    <property type="match status" value="1"/>
</dbReference>
<evidence type="ECO:0000259" key="4">
    <source>
        <dbReference type="PROSITE" id="PS50011"/>
    </source>
</evidence>
<keyword evidence="1 3" id="KW-0547">Nucleotide-binding</keyword>
<feature type="domain" description="Protein kinase" evidence="4">
    <location>
        <begin position="7"/>
        <end position="273"/>
    </location>
</feature>
<keyword evidence="2 3" id="KW-0067">ATP-binding</keyword>
<dbReference type="PROSITE" id="PS50011">
    <property type="entry name" value="PROTEIN_KINASE_DOM"/>
    <property type="match status" value="1"/>
</dbReference>
<feature type="binding site" evidence="3">
    <location>
        <position position="36"/>
    </location>
    <ligand>
        <name>ATP</name>
        <dbReference type="ChEBI" id="CHEBI:30616"/>
    </ligand>
</feature>
<dbReference type="InterPro" id="IPR008271">
    <property type="entry name" value="Ser/Thr_kinase_AS"/>
</dbReference>
<dbReference type="GO" id="GO:0005524">
    <property type="term" value="F:ATP binding"/>
    <property type="evidence" value="ECO:0007669"/>
    <property type="project" value="UniProtKB-UniRule"/>
</dbReference>
<keyword evidence="5" id="KW-0808">Transferase</keyword>
<dbReference type="InterPro" id="IPR045269">
    <property type="entry name" value="Atg1-like"/>
</dbReference>
<dbReference type="InterPro" id="IPR017441">
    <property type="entry name" value="Protein_kinase_ATP_BS"/>
</dbReference>
<proteinExistence type="predicted"/>
<reference evidence="5" key="1">
    <citation type="journal article" date="2020" name="mSystems">
        <title>Genome- and Community-Level Interaction Insights into Carbon Utilization and Element Cycling Functions of Hydrothermarchaeota in Hydrothermal Sediment.</title>
        <authorList>
            <person name="Zhou Z."/>
            <person name="Liu Y."/>
            <person name="Xu W."/>
            <person name="Pan J."/>
            <person name="Luo Z.H."/>
            <person name="Li M."/>
        </authorList>
    </citation>
    <scope>NUCLEOTIDE SEQUENCE [LARGE SCALE GENOMIC DNA]</scope>
    <source>
        <strain evidence="5">SpSt-374</strain>
    </source>
</reference>
<keyword evidence="5" id="KW-0723">Serine/threonine-protein kinase</keyword>
<dbReference type="InterPro" id="IPR011009">
    <property type="entry name" value="Kinase-like_dom_sf"/>
</dbReference>
<evidence type="ECO:0000256" key="2">
    <source>
        <dbReference type="ARBA" id="ARBA00022840"/>
    </source>
</evidence>
<evidence type="ECO:0000256" key="3">
    <source>
        <dbReference type="PROSITE-ProRule" id="PRU10141"/>
    </source>
</evidence>
<organism evidence="5">
    <name type="scientific">Planktothricoides sp. SpSt-374</name>
    <dbReference type="NCBI Taxonomy" id="2282167"/>
    <lineage>
        <taxon>Bacteria</taxon>
        <taxon>Bacillati</taxon>
        <taxon>Cyanobacteriota</taxon>
        <taxon>Cyanophyceae</taxon>
        <taxon>Oscillatoriophycideae</taxon>
        <taxon>Oscillatoriales</taxon>
        <taxon>Oscillatoriaceae</taxon>
        <taxon>Planktothricoides</taxon>
    </lineage>
</organism>
<evidence type="ECO:0000313" key="5">
    <source>
        <dbReference type="EMBL" id="HGG03121.1"/>
    </source>
</evidence>
<accession>A0A7C3ZPU8</accession>
<sequence>MGNLSKYRILKLVGQGQFGRVFCAVERQTGQLVALKELTHRRLSTSKFLRELGTLLTLQHQNIVKAFALEQTPNARYLVMDYCAGGTLRDLLEQKNALNLGEALLLMRLVLAGLDTAHRQGIIHCDIKPENILLTLRNGSWWPELSDFGIARRLSELQQDQKVQGSGQGSIEAVGAPAYTPPEGFYGIYSQAADIYAMGIVMFEMLLGHRPFSGVPQHLMWAHLNQRIEWPAHLPPQLQEILQKALAKLPGRRYSKAAQMAAAIAQVEQDPQVRELMGTLLPLPSSGSYWAAGVKIKPLLISPPVQLQFFVARNSWQQNGCLYGAISGGSSILMWERRGDNIGSNPVVVNLPAPVIGLCAAHTGVLVQLQSGLGNSSPSLCWLQPKDGGSGVDYIPFQFPARNLWGIQPPSNVPRQSYTQAAVDADGRWLAVLIAAPGQNLEARSDSYILELYALNNSLLPPERSSFGNLEAPKRQQQLQLATTSPPQLLFLDDRHLAIVHQTASTQSISTKISVWTRRLTLVGSVELPLELSGLQPLPQPPGSSAQKSQTPVVLVGVTKKPTPALWRIQLLPLQLRRYPLPVQPNCGTPGMNGEQEGYILAAADGQMWWLDVGSGSAD</sequence>
<dbReference type="Pfam" id="PF00069">
    <property type="entry name" value="Pkinase"/>
    <property type="match status" value="1"/>
</dbReference>
<dbReference type="PROSITE" id="PS00108">
    <property type="entry name" value="PROTEIN_KINASE_ST"/>
    <property type="match status" value="1"/>
</dbReference>
<dbReference type="InterPro" id="IPR000719">
    <property type="entry name" value="Prot_kinase_dom"/>
</dbReference>
<dbReference type="SMART" id="SM00220">
    <property type="entry name" value="S_TKc"/>
    <property type="match status" value="1"/>
</dbReference>